<evidence type="ECO:0000313" key="3">
    <source>
        <dbReference type="Proteomes" id="UP000184082"/>
    </source>
</evidence>
<dbReference type="RefSeq" id="WP_072965725.1">
    <property type="nucleotide sequence ID" value="NZ_FRAJ01000003.1"/>
</dbReference>
<keyword evidence="1" id="KW-0472">Membrane</keyword>
<feature type="transmembrane region" description="Helical" evidence="1">
    <location>
        <begin position="49"/>
        <end position="71"/>
    </location>
</feature>
<feature type="transmembrane region" description="Helical" evidence="1">
    <location>
        <begin position="78"/>
        <end position="99"/>
    </location>
</feature>
<dbReference type="InterPro" id="IPR023804">
    <property type="entry name" value="DUF3792_TM"/>
</dbReference>
<feature type="transmembrane region" description="Helical" evidence="1">
    <location>
        <begin position="105"/>
        <end position="130"/>
    </location>
</feature>
<name>A0A1M6M1J3_9FIRM</name>
<dbReference type="Pfam" id="PF12670">
    <property type="entry name" value="DUF3792"/>
    <property type="match status" value="1"/>
</dbReference>
<reference evidence="2 3" key="1">
    <citation type="submission" date="2016-11" db="EMBL/GenBank/DDBJ databases">
        <authorList>
            <person name="Jaros S."/>
            <person name="Januszkiewicz K."/>
            <person name="Wedrychowicz H."/>
        </authorList>
    </citation>
    <scope>NUCLEOTIDE SEQUENCE [LARGE SCALE GENOMIC DNA]</scope>
    <source>
        <strain evidence="2 3">DSM 14501</strain>
    </source>
</reference>
<evidence type="ECO:0000313" key="2">
    <source>
        <dbReference type="EMBL" id="SHJ77295.1"/>
    </source>
</evidence>
<keyword evidence="3" id="KW-1185">Reference proteome</keyword>
<evidence type="ECO:0000256" key="1">
    <source>
        <dbReference type="SAM" id="Phobius"/>
    </source>
</evidence>
<feature type="transmembrane region" description="Helical" evidence="1">
    <location>
        <begin position="21"/>
        <end position="43"/>
    </location>
</feature>
<protein>
    <submittedName>
        <fullName evidence="2">Putative membrane protein, TIGR04086 family</fullName>
    </submittedName>
</protein>
<sequence>MPYGSNAEKKDDFILLIYLKSIVISMAVALVIFLILAAIVTFTSVSESIIPLVSSIVTVLVIAFSGLLAAVKKKKKGFLHGIAIGALYVLIIFILSLIFIDDFSINKIVIIKGIIGIVSGGIGGIIGVNLK</sequence>
<dbReference type="AlphaFoldDB" id="A0A1M6M1J3"/>
<proteinExistence type="predicted"/>
<dbReference type="NCBIfam" id="TIGR04086">
    <property type="entry name" value="TIGR04086_membr"/>
    <property type="match status" value="1"/>
</dbReference>
<gene>
    <name evidence="2" type="ORF">SAMN02745883_00434</name>
</gene>
<keyword evidence="1" id="KW-0812">Transmembrane</keyword>
<dbReference type="EMBL" id="FRAJ01000003">
    <property type="protein sequence ID" value="SHJ77295.1"/>
    <property type="molecule type" value="Genomic_DNA"/>
</dbReference>
<dbReference type="STRING" id="1121266.SAMN02745883_00434"/>
<organism evidence="2 3">
    <name type="scientific">Caminicella sporogenes DSM 14501</name>
    <dbReference type="NCBI Taxonomy" id="1121266"/>
    <lineage>
        <taxon>Bacteria</taxon>
        <taxon>Bacillati</taxon>
        <taxon>Bacillota</taxon>
        <taxon>Clostridia</taxon>
        <taxon>Peptostreptococcales</taxon>
        <taxon>Caminicellaceae</taxon>
        <taxon>Caminicella</taxon>
    </lineage>
</organism>
<keyword evidence="1" id="KW-1133">Transmembrane helix</keyword>
<accession>A0A1M6M1J3</accession>
<dbReference type="Proteomes" id="UP000184082">
    <property type="component" value="Unassembled WGS sequence"/>
</dbReference>